<feature type="compositionally biased region" description="Basic and acidic residues" evidence="1">
    <location>
        <begin position="356"/>
        <end position="367"/>
    </location>
</feature>
<comment type="caution">
    <text evidence="3">The sequence shown here is derived from an EMBL/GenBank/DDBJ whole genome shotgun (WGS) entry which is preliminary data.</text>
</comment>
<feature type="region of interest" description="Disordered" evidence="1">
    <location>
        <begin position="327"/>
        <end position="367"/>
    </location>
</feature>
<accession>A0AAW2VUK9</accession>
<feature type="compositionally biased region" description="Polar residues" evidence="1">
    <location>
        <begin position="63"/>
        <end position="72"/>
    </location>
</feature>
<dbReference type="EMBL" id="JACGWN010000009">
    <property type="protein sequence ID" value="KAL0433227.1"/>
    <property type="molecule type" value="Genomic_DNA"/>
</dbReference>
<feature type="region of interest" description="Disordered" evidence="1">
    <location>
        <begin position="1"/>
        <end position="110"/>
    </location>
</feature>
<proteinExistence type="predicted"/>
<protein>
    <recommendedName>
        <fullName evidence="2">Retrotransposon gag domain-containing protein</fullName>
    </recommendedName>
</protein>
<dbReference type="Pfam" id="PF03732">
    <property type="entry name" value="Retrotrans_gag"/>
    <property type="match status" value="1"/>
</dbReference>
<evidence type="ECO:0000256" key="1">
    <source>
        <dbReference type="SAM" id="MobiDB-lite"/>
    </source>
</evidence>
<sequence length="714" mass="79356">MENPNQTTDKQKGTAPPIGTQALQVITGAPSLPGVTGSTPAALPPAPLPPRVTDPVADLPRRSTFSDTSTEELSPAPPPEAHALDEEDEEEIPVPVPPAGRRHNVPLPEPQEVPPQWLARLEHLQKGLQDVKYQIEGAPEDERRGVPFTEIVMADELPLNWPPPAIVEYDGVADPMEHLSRFENGALLHRYTDGMKCRVFVTTFTGVAQQWFNQLPVGAIESFQEFCSLFLHQFASSRKVRNTELSLFAVREKEEEPLKEYLQRFNTAALEVRAAKQEVKASAFSQGLLDGDFFKSLAKKSISKFDDLLAEQRNTLTWRKLKQPRKIAEERSARSPHHAGLHGCRGEGANNATPIMEKDTQRPKSDKFCRFHNDYGHTTEECRHLKNKIERLIQNGYLQEYVCWERARGTDPYQKKEGDKARDSKAPSPGRPSKEGAKQTSGGKEDNNDIPRKGVIRMIAGGPSGGDSHQARKSQVREAHQISIKEVLDIKTMEDAPIIQFGRAERSGPQTTHNDALVITATIANYEVGRIFIDSGSSADILFGEAYDQMQLEDVSLEKVNTSLYGFAGEVVHPRGMVSLPMTMGRGTTRKTYLLKFLVVDVPSAYNGSGEVQGDPLQSKEYYVEDVRKGQKRNMDDAPDQVPPGKKGKTPEEKNSEEAETPPKVQPAEELLNIEIIPGNPDKTIRIGSHLGEEAKKEITLCLQRNVDIFAWTP</sequence>
<organism evidence="3">
    <name type="scientific">Sesamum latifolium</name>
    <dbReference type="NCBI Taxonomy" id="2727402"/>
    <lineage>
        <taxon>Eukaryota</taxon>
        <taxon>Viridiplantae</taxon>
        <taxon>Streptophyta</taxon>
        <taxon>Embryophyta</taxon>
        <taxon>Tracheophyta</taxon>
        <taxon>Spermatophyta</taxon>
        <taxon>Magnoliopsida</taxon>
        <taxon>eudicotyledons</taxon>
        <taxon>Gunneridae</taxon>
        <taxon>Pentapetalae</taxon>
        <taxon>asterids</taxon>
        <taxon>lamiids</taxon>
        <taxon>Lamiales</taxon>
        <taxon>Pedaliaceae</taxon>
        <taxon>Sesamum</taxon>
    </lineage>
</organism>
<reference evidence="3" key="2">
    <citation type="journal article" date="2024" name="Plant">
        <title>Genomic evolution and insights into agronomic trait innovations of Sesamum species.</title>
        <authorList>
            <person name="Miao H."/>
            <person name="Wang L."/>
            <person name="Qu L."/>
            <person name="Liu H."/>
            <person name="Sun Y."/>
            <person name="Le M."/>
            <person name="Wang Q."/>
            <person name="Wei S."/>
            <person name="Zheng Y."/>
            <person name="Lin W."/>
            <person name="Duan Y."/>
            <person name="Cao H."/>
            <person name="Xiong S."/>
            <person name="Wang X."/>
            <person name="Wei L."/>
            <person name="Li C."/>
            <person name="Ma Q."/>
            <person name="Ju M."/>
            <person name="Zhao R."/>
            <person name="Li G."/>
            <person name="Mu C."/>
            <person name="Tian Q."/>
            <person name="Mei H."/>
            <person name="Zhang T."/>
            <person name="Gao T."/>
            <person name="Zhang H."/>
        </authorList>
    </citation>
    <scope>NUCLEOTIDE SEQUENCE</scope>
    <source>
        <strain evidence="3">KEN1</strain>
    </source>
</reference>
<feature type="compositionally biased region" description="Basic and acidic residues" evidence="1">
    <location>
        <begin position="432"/>
        <end position="452"/>
    </location>
</feature>
<feature type="region of interest" description="Disordered" evidence="1">
    <location>
        <begin position="412"/>
        <end position="476"/>
    </location>
</feature>
<evidence type="ECO:0000313" key="3">
    <source>
        <dbReference type="EMBL" id="KAL0433227.1"/>
    </source>
</evidence>
<feature type="domain" description="Retrotransposon gag" evidence="2">
    <location>
        <begin position="199"/>
        <end position="289"/>
    </location>
</feature>
<feature type="compositionally biased region" description="Basic and acidic residues" evidence="1">
    <location>
        <begin position="412"/>
        <end position="425"/>
    </location>
</feature>
<dbReference type="InterPro" id="IPR005162">
    <property type="entry name" value="Retrotrans_gag_dom"/>
</dbReference>
<reference evidence="3" key="1">
    <citation type="submission" date="2020-06" db="EMBL/GenBank/DDBJ databases">
        <authorList>
            <person name="Li T."/>
            <person name="Hu X."/>
            <person name="Zhang T."/>
            <person name="Song X."/>
            <person name="Zhang H."/>
            <person name="Dai N."/>
            <person name="Sheng W."/>
            <person name="Hou X."/>
            <person name="Wei L."/>
        </authorList>
    </citation>
    <scope>NUCLEOTIDE SEQUENCE</scope>
    <source>
        <strain evidence="3">KEN1</strain>
        <tissue evidence="3">Leaf</tissue>
    </source>
</reference>
<feature type="compositionally biased region" description="Pro residues" evidence="1">
    <location>
        <begin position="42"/>
        <end position="52"/>
    </location>
</feature>
<name>A0AAW2VUK9_9LAMI</name>
<dbReference type="PANTHER" id="PTHR33223">
    <property type="entry name" value="CCHC-TYPE DOMAIN-CONTAINING PROTEIN"/>
    <property type="match status" value="1"/>
</dbReference>
<evidence type="ECO:0000259" key="2">
    <source>
        <dbReference type="Pfam" id="PF03732"/>
    </source>
</evidence>
<dbReference type="CDD" id="cd00303">
    <property type="entry name" value="retropepsin_like"/>
    <property type="match status" value="1"/>
</dbReference>
<gene>
    <name evidence="3" type="ORF">Slati_2657000</name>
</gene>
<dbReference type="PANTHER" id="PTHR33223:SF10">
    <property type="entry name" value="AMINOTRANSFERASE-LIKE PLANT MOBILE DOMAIN-CONTAINING PROTEIN"/>
    <property type="match status" value="1"/>
</dbReference>
<feature type="region of interest" description="Disordered" evidence="1">
    <location>
        <begin position="631"/>
        <end position="669"/>
    </location>
</feature>
<dbReference type="AlphaFoldDB" id="A0AAW2VUK9"/>